<evidence type="ECO:0000313" key="4">
    <source>
        <dbReference type="Proteomes" id="UP001203512"/>
    </source>
</evidence>
<dbReference type="Pfam" id="PF23544">
    <property type="entry name" value="AtuA_ferredoxin"/>
    <property type="match status" value="1"/>
</dbReference>
<name>A0ABT0E0E5_9SPHN</name>
<dbReference type="Proteomes" id="UP001203512">
    <property type="component" value="Unassembled WGS sequence"/>
</dbReference>
<feature type="domain" description="AtuA-like ferredoxin-fold" evidence="2">
    <location>
        <begin position="486"/>
        <end position="587"/>
    </location>
</feature>
<evidence type="ECO:0000259" key="1">
    <source>
        <dbReference type="Pfam" id="PF07287"/>
    </source>
</evidence>
<organism evidence="3 4">
    <name type="scientific">Sphingobium agri</name>
    <dbReference type="NCBI Taxonomy" id="2933566"/>
    <lineage>
        <taxon>Bacteria</taxon>
        <taxon>Pseudomonadati</taxon>
        <taxon>Pseudomonadota</taxon>
        <taxon>Alphaproteobacteria</taxon>
        <taxon>Sphingomonadales</taxon>
        <taxon>Sphingomonadaceae</taxon>
        <taxon>Sphingobium</taxon>
    </lineage>
</organism>
<reference evidence="3 4" key="1">
    <citation type="submission" date="2022-04" db="EMBL/GenBank/DDBJ databases">
        <authorList>
            <person name="Huq M.A."/>
        </authorList>
    </citation>
    <scope>NUCLEOTIDE SEQUENCE [LARGE SCALE GENOMIC DNA]</scope>
    <source>
        <strain evidence="3 4">MAH-33</strain>
    </source>
</reference>
<dbReference type="PANTHER" id="PTHR47708">
    <property type="match status" value="1"/>
</dbReference>
<comment type="caution">
    <text evidence="3">The sequence shown here is derived from an EMBL/GenBank/DDBJ whole genome shotgun (WGS) entry which is preliminary data.</text>
</comment>
<dbReference type="InterPro" id="IPR010839">
    <property type="entry name" value="AtuA_N"/>
</dbReference>
<dbReference type="PANTHER" id="PTHR47708:SF2">
    <property type="entry name" value="SI:CH73-132F6.5"/>
    <property type="match status" value="1"/>
</dbReference>
<dbReference type="Pfam" id="PF07287">
    <property type="entry name" value="AtuA"/>
    <property type="match status" value="1"/>
</dbReference>
<sequence>MTAATEKVVRIGGATASFSDTALSVPQLLDGGRLDYLVFDYLAEGSMGLFGRMQAADPSAGYGTDFLTVHVGPHLRQIAAQGVKVVANAGGVNPAGLAAALERMIAEAGLSLTVAYVEGDDLRSQVEQLRAAGHRDMFTGAAFPDNVISANAYLGAFPIAVALEKGADIVVTGRVVDSAIVLGPLIHEFGWGEGDFDLLAAGTLAGHLLECGAQVTGGTFTDWRDVPDWANIGFPIGECHADGTMILTKPEGTGGLVSIGTVAEQLLYEVSDPADYIVADVCCDFSEVRLEQQGKDRVRVSGAKGRPPTESYKVCVTSDGGWRAVAYQPIIGEQAAEKARRQSEALYARSRALLRAHNLADFTETDTVIIGEDASFGPHGGGAGAREVICKMVVDHPDRRGADIFAREQWAGISGMAVGTTINLATTVLPKTEIFLFLVSKSGIVPQVTVRGETLPVPVPVGQPSTVLPRAPQPVPDTPPGAVAVDLIRLAWARSGDKGHLFNVAVIARQPQYLPWLRMSLTPQAVADWYRHLASGDGLPRVDRYEAPGLHALNFVVHDALAGGINASTRLDPAAKGMAQMLLRFPVLVPPDLAATIGGHDLVNGDR</sequence>
<protein>
    <submittedName>
        <fullName evidence="3">DUF1446 domain-containing protein</fullName>
    </submittedName>
</protein>
<dbReference type="InterPro" id="IPR056362">
    <property type="entry name" value="AtuA-like_ferredoxin_dom"/>
</dbReference>
<gene>
    <name evidence="3" type="ORF">MU848_14670</name>
</gene>
<dbReference type="RefSeq" id="WP_247233741.1">
    <property type="nucleotide sequence ID" value="NZ_JALKHS010000011.1"/>
</dbReference>
<evidence type="ECO:0000313" key="3">
    <source>
        <dbReference type="EMBL" id="MCK0532831.1"/>
    </source>
</evidence>
<evidence type="ECO:0000259" key="2">
    <source>
        <dbReference type="Pfam" id="PF23544"/>
    </source>
</evidence>
<accession>A0ABT0E0E5</accession>
<dbReference type="EMBL" id="JALKHS010000011">
    <property type="protein sequence ID" value="MCK0532831.1"/>
    <property type="molecule type" value="Genomic_DNA"/>
</dbReference>
<feature type="domain" description="Acyclic terpene utilisation N-terminal" evidence="1">
    <location>
        <begin position="9"/>
        <end position="449"/>
    </location>
</feature>
<keyword evidence="4" id="KW-1185">Reference proteome</keyword>
<proteinExistence type="predicted"/>